<feature type="transmembrane region" description="Helical" evidence="7">
    <location>
        <begin position="151"/>
        <end position="170"/>
    </location>
</feature>
<feature type="transmembrane region" description="Helical" evidence="7">
    <location>
        <begin position="399"/>
        <end position="421"/>
    </location>
</feature>
<dbReference type="Gene3D" id="1.20.1250.20">
    <property type="entry name" value="MFS general substrate transporter like domains"/>
    <property type="match status" value="2"/>
</dbReference>
<dbReference type="AlphaFoldDB" id="A0A8J7TNG7"/>
<feature type="transmembrane region" description="Helical" evidence="7">
    <location>
        <begin position="433"/>
        <end position="450"/>
    </location>
</feature>
<keyword evidence="4 7" id="KW-1133">Transmembrane helix</keyword>
<keyword evidence="3 7" id="KW-0812">Transmembrane</keyword>
<evidence type="ECO:0000313" key="9">
    <source>
        <dbReference type="EMBL" id="MBN8661805.1"/>
    </source>
</evidence>
<evidence type="ECO:0000256" key="5">
    <source>
        <dbReference type="ARBA" id="ARBA00023136"/>
    </source>
</evidence>
<feature type="transmembrane region" description="Helical" evidence="7">
    <location>
        <begin position="25"/>
        <end position="43"/>
    </location>
</feature>
<dbReference type="SUPFAM" id="SSF103473">
    <property type="entry name" value="MFS general substrate transporter"/>
    <property type="match status" value="1"/>
</dbReference>
<proteinExistence type="predicted"/>
<feature type="transmembrane region" description="Helical" evidence="7">
    <location>
        <begin position="93"/>
        <end position="111"/>
    </location>
</feature>
<name>A0A8J7TNG7_9BACT</name>
<dbReference type="InterPro" id="IPR011701">
    <property type="entry name" value="MFS"/>
</dbReference>
<dbReference type="CDD" id="cd17319">
    <property type="entry name" value="MFS_ExuT_GudP_like"/>
    <property type="match status" value="1"/>
</dbReference>
<feature type="transmembrane region" description="Helical" evidence="7">
    <location>
        <begin position="117"/>
        <end position="139"/>
    </location>
</feature>
<evidence type="ECO:0000256" key="3">
    <source>
        <dbReference type="ARBA" id="ARBA00022692"/>
    </source>
</evidence>
<evidence type="ECO:0000259" key="8">
    <source>
        <dbReference type="PROSITE" id="PS50850"/>
    </source>
</evidence>
<keyword evidence="5 7" id="KW-0472">Membrane</keyword>
<keyword evidence="2" id="KW-0813">Transport</keyword>
<feature type="transmembrane region" description="Helical" evidence="7">
    <location>
        <begin position="63"/>
        <end position="81"/>
    </location>
</feature>
<comment type="caution">
    <text evidence="9">The sequence shown here is derived from an EMBL/GenBank/DDBJ whole genome shotgun (WGS) entry which is preliminary data.</text>
</comment>
<feature type="transmembrane region" description="Helical" evidence="7">
    <location>
        <begin position="343"/>
        <end position="360"/>
    </location>
</feature>
<evidence type="ECO:0000313" key="10">
    <source>
        <dbReference type="Proteomes" id="UP000664277"/>
    </source>
</evidence>
<dbReference type="PANTHER" id="PTHR43791:SF36">
    <property type="entry name" value="TRANSPORTER, PUTATIVE (AFU_ORTHOLOGUE AFUA_6G08340)-RELATED"/>
    <property type="match status" value="1"/>
</dbReference>
<dbReference type="PANTHER" id="PTHR43791">
    <property type="entry name" value="PERMEASE-RELATED"/>
    <property type="match status" value="1"/>
</dbReference>
<feature type="transmembrane region" description="Helical" evidence="7">
    <location>
        <begin position="185"/>
        <end position="207"/>
    </location>
</feature>
<feature type="domain" description="Major facilitator superfamily (MFS) profile" evidence="8">
    <location>
        <begin position="27"/>
        <end position="456"/>
    </location>
</feature>
<comment type="subcellular location">
    <subcellularLocation>
        <location evidence="1">Cell membrane</location>
        <topology evidence="1">Multi-pass membrane protein</topology>
    </subcellularLocation>
</comment>
<dbReference type="GO" id="GO:0005886">
    <property type="term" value="C:plasma membrane"/>
    <property type="evidence" value="ECO:0007669"/>
    <property type="project" value="UniProtKB-SubCell"/>
</dbReference>
<dbReference type="GO" id="GO:0022857">
    <property type="term" value="F:transmembrane transporter activity"/>
    <property type="evidence" value="ECO:0007669"/>
    <property type="project" value="InterPro"/>
</dbReference>
<protein>
    <submittedName>
        <fullName evidence="9">MFS transporter</fullName>
    </submittedName>
</protein>
<dbReference type="InterPro" id="IPR020846">
    <property type="entry name" value="MFS_dom"/>
</dbReference>
<reference evidence="9" key="1">
    <citation type="submission" date="2021-02" db="EMBL/GenBank/DDBJ databases">
        <title>Genome-Resolved Metagenomics of a Microbial Community Performing Photosynthetic Biological Nutrient Removal.</title>
        <authorList>
            <person name="Mcdaniel E.A."/>
        </authorList>
    </citation>
    <scope>NUCLEOTIDE SEQUENCE</scope>
    <source>
        <strain evidence="9">UWPOB_OBS1</strain>
    </source>
</reference>
<dbReference type="FunFam" id="1.20.1250.20:FF:000018">
    <property type="entry name" value="MFS transporter permease"/>
    <property type="match status" value="1"/>
</dbReference>
<evidence type="ECO:0000256" key="4">
    <source>
        <dbReference type="ARBA" id="ARBA00022989"/>
    </source>
</evidence>
<feature type="region of interest" description="Disordered" evidence="6">
    <location>
        <begin position="234"/>
        <end position="263"/>
    </location>
</feature>
<evidence type="ECO:0000256" key="1">
    <source>
        <dbReference type="ARBA" id="ARBA00004651"/>
    </source>
</evidence>
<gene>
    <name evidence="9" type="ORF">J0M35_15670</name>
</gene>
<organism evidence="9 10">
    <name type="scientific">Candidatus Obscuribacter phosphatis</name>
    <dbReference type="NCBI Taxonomy" id="1906157"/>
    <lineage>
        <taxon>Bacteria</taxon>
        <taxon>Bacillati</taxon>
        <taxon>Candidatus Melainabacteria</taxon>
        <taxon>Candidatus Obscuribacterales</taxon>
        <taxon>Candidatus Obscuribacteraceae</taxon>
        <taxon>Candidatus Obscuribacter</taxon>
    </lineage>
</organism>
<dbReference type="EMBL" id="JAFLCK010000025">
    <property type="protein sequence ID" value="MBN8661805.1"/>
    <property type="molecule type" value="Genomic_DNA"/>
</dbReference>
<evidence type="ECO:0000256" key="7">
    <source>
        <dbReference type="SAM" id="Phobius"/>
    </source>
</evidence>
<dbReference type="InterPro" id="IPR036259">
    <property type="entry name" value="MFS_trans_sf"/>
</dbReference>
<dbReference type="Pfam" id="PF07690">
    <property type="entry name" value="MFS_1"/>
    <property type="match status" value="1"/>
</dbReference>
<evidence type="ECO:0000256" key="2">
    <source>
        <dbReference type="ARBA" id="ARBA00022448"/>
    </source>
</evidence>
<feature type="transmembrane region" description="Helical" evidence="7">
    <location>
        <begin position="314"/>
        <end position="331"/>
    </location>
</feature>
<sequence length="457" mass="49832">MTEIERNDIAKAAPILSQTLRKVSLRLLPFLFLLYIVSYLDRINLSFAALKMNADLGFSDSEYGFGAGIFFLGYCLFGIPSNHIVEKFGPRRWIALIMVLWGFITIALCLVRDPFTFALVRFILGAAEAGFFPGMLLYLTYWFPKREYGTAVARFMTAIPAAGLLGSLVAEKALGMEGLHGLAGWKWLFLITGAPAVVLGAVVPFMIPDRPEHAKFLSPQEKAALQEALSHEAPSQKAHLQESRPQEPERQEKRQDKTQSQTKAGSALTSKVVWTYALIYFTLTVSMYGFQFWLPQVIKAFSAAGQSDAVTSRLTAIPAIFQGLGMLIIAASSDKKRERSFHLVVANALTAIGLLSALYPDNGIKFGALSLAAFGIWGAVGPFWALCRESLPRHLQATGIALINSVGNLGGFAGPFLIGFIKEASKENGLETALATLASASLVSALIVYLRRRAPSM</sequence>
<feature type="transmembrane region" description="Helical" evidence="7">
    <location>
        <begin position="273"/>
        <end position="294"/>
    </location>
</feature>
<accession>A0A8J7TNG7</accession>
<feature type="transmembrane region" description="Helical" evidence="7">
    <location>
        <begin position="366"/>
        <end position="387"/>
    </location>
</feature>
<dbReference type="Proteomes" id="UP000664277">
    <property type="component" value="Unassembled WGS sequence"/>
</dbReference>
<dbReference type="PROSITE" id="PS50850">
    <property type="entry name" value="MFS"/>
    <property type="match status" value="1"/>
</dbReference>
<evidence type="ECO:0000256" key="6">
    <source>
        <dbReference type="SAM" id="MobiDB-lite"/>
    </source>
</evidence>
<feature type="compositionally biased region" description="Basic and acidic residues" evidence="6">
    <location>
        <begin position="239"/>
        <end position="257"/>
    </location>
</feature>